<dbReference type="InterPro" id="IPR036013">
    <property type="entry name" value="Band_7/SPFH_dom_sf"/>
</dbReference>
<evidence type="ECO:0000256" key="1">
    <source>
        <dbReference type="SAM" id="MobiDB-lite"/>
    </source>
</evidence>
<dbReference type="PANTHER" id="PTHR37826">
    <property type="entry name" value="FLOTILLIN BAND_7_5 DOMAIN PROTEIN"/>
    <property type="match status" value="1"/>
</dbReference>
<dbReference type="InterPro" id="IPR033880">
    <property type="entry name" value="SPFH_YdjI"/>
</dbReference>
<feature type="domain" description="SPFH" evidence="3">
    <location>
        <begin position="26"/>
        <end position="234"/>
    </location>
</feature>
<feature type="region of interest" description="Disordered" evidence="1">
    <location>
        <begin position="280"/>
        <end position="302"/>
    </location>
</feature>
<dbReference type="Proteomes" id="UP001597560">
    <property type="component" value="Unassembled WGS sequence"/>
</dbReference>
<sequence>MSNPTSKLPFLEIVEWAEQDPNMMMWKIADGDKEIKNGAKLLVRESQSVLFINEGTIADVFMPGTYTLHTQNVPVLSRLKGWKYGFESPFKADVYYFSVKQFVNLKWGTPAPIMLRDAQFGQVRIRAFGTYNVRITDITRFFKEYAGTYHQLTVFEFERQLRDFIAPQFGEALALSNISVLDIAGNISLLNKKIAPLIQPYFETFGIEITQFTVTSATLPDEVTQYYDKVTGMNMVSGDVDRFQKFNTAIAISQESSPAQQGAQQGIAMGILMGQMQATQQNQTNSKINSQDNTVNSSETQDESVVQLKKIKTLFESGLIDEDEYKAKKAEILSKL</sequence>
<proteinExistence type="predicted"/>
<dbReference type="InterPro" id="IPR018649">
    <property type="entry name" value="SHOCT"/>
</dbReference>
<accession>A0ABW6B0X4</accession>
<dbReference type="Pfam" id="PF09851">
    <property type="entry name" value="SHOCT"/>
    <property type="match status" value="1"/>
</dbReference>
<dbReference type="SUPFAM" id="SSF117892">
    <property type="entry name" value="Band 7/SPFH domain"/>
    <property type="match status" value="1"/>
</dbReference>
<protein>
    <submittedName>
        <fullName evidence="4">SPFH domain-containing protein</fullName>
    </submittedName>
</protein>
<evidence type="ECO:0000259" key="3">
    <source>
        <dbReference type="Pfam" id="PF13421"/>
    </source>
</evidence>
<name>A0ABW6B0X4_9SPHI</name>
<dbReference type="RefSeq" id="WP_377610326.1">
    <property type="nucleotide sequence ID" value="NZ_JBHUPA010000006.1"/>
</dbReference>
<keyword evidence="5" id="KW-1185">Reference proteome</keyword>
<dbReference type="PANTHER" id="PTHR37826:SF2">
    <property type="entry name" value="ZINC-RIBBON DOMAIN-CONTAINING PROTEIN"/>
    <property type="match status" value="1"/>
</dbReference>
<evidence type="ECO:0000313" key="4">
    <source>
        <dbReference type="EMBL" id="MFD2962094.1"/>
    </source>
</evidence>
<gene>
    <name evidence="4" type="ORF">ACFS6J_09885</name>
</gene>
<dbReference type="Gene3D" id="3.30.479.30">
    <property type="entry name" value="Band 7 domain"/>
    <property type="match status" value="1"/>
</dbReference>
<dbReference type="Pfam" id="PF13421">
    <property type="entry name" value="Band_7_1"/>
    <property type="match status" value="1"/>
</dbReference>
<comment type="caution">
    <text evidence="4">The sequence shown here is derived from an EMBL/GenBank/DDBJ whole genome shotgun (WGS) entry which is preliminary data.</text>
</comment>
<evidence type="ECO:0000313" key="5">
    <source>
        <dbReference type="Proteomes" id="UP001597560"/>
    </source>
</evidence>
<organism evidence="4 5">
    <name type="scientific">Olivibacter jilunii</name>
    <dbReference type="NCBI Taxonomy" id="985016"/>
    <lineage>
        <taxon>Bacteria</taxon>
        <taxon>Pseudomonadati</taxon>
        <taxon>Bacteroidota</taxon>
        <taxon>Sphingobacteriia</taxon>
        <taxon>Sphingobacteriales</taxon>
        <taxon>Sphingobacteriaceae</taxon>
        <taxon>Olivibacter</taxon>
    </lineage>
</organism>
<reference evidence="5" key="1">
    <citation type="journal article" date="2019" name="Int. J. Syst. Evol. Microbiol.">
        <title>The Global Catalogue of Microorganisms (GCM) 10K type strain sequencing project: providing services to taxonomists for standard genome sequencing and annotation.</title>
        <authorList>
            <consortium name="The Broad Institute Genomics Platform"/>
            <consortium name="The Broad Institute Genome Sequencing Center for Infectious Disease"/>
            <person name="Wu L."/>
            <person name="Ma J."/>
        </authorList>
    </citation>
    <scope>NUCLEOTIDE SEQUENCE [LARGE SCALE GENOMIC DNA]</scope>
    <source>
        <strain evidence="5">KCTC 23098</strain>
    </source>
</reference>
<evidence type="ECO:0000259" key="2">
    <source>
        <dbReference type="Pfam" id="PF09851"/>
    </source>
</evidence>
<dbReference type="CDD" id="cd03408">
    <property type="entry name" value="SPFH_like_u1"/>
    <property type="match status" value="1"/>
</dbReference>
<dbReference type="EMBL" id="JBHUPA010000006">
    <property type="protein sequence ID" value="MFD2962094.1"/>
    <property type="molecule type" value="Genomic_DNA"/>
</dbReference>
<feature type="domain" description="SHOCT" evidence="2">
    <location>
        <begin position="307"/>
        <end position="333"/>
    </location>
</feature>
<feature type="compositionally biased region" description="Polar residues" evidence="1">
    <location>
        <begin position="280"/>
        <end position="299"/>
    </location>
</feature>